<reference evidence="1" key="1">
    <citation type="submission" date="2020-11" db="EMBL/GenBank/DDBJ databases">
        <authorList>
            <consortium name="DOE Joint Genome Institute"/>
            <person name="Ahrendt S."/>
            <person name="Riley R."/>
            <person name="Andreopoulos W."/>
            <person name="Labutti K."/>
            <person name="Pangilinan J."/>
            <person name="Ruiz-Duenas F.J."/>
            <person name="Barrasa J.M."/>
            <person name="Sanchez-Garcia M."/>
            <person name="Camarero S."/>
            <person name="Miyauchi S."/>
            <person name="Serrano A."/>
            <person name="Linde D."/>
            <person name="Babiker R."/>
            <person name="Drula E."/>
            <person name="Ayuso-Fernandez I."/>
            <person name="Pacheco R."/>
            <person name="Padilla G."/>
            <person name="Ferreira P."/>
            <person name="Barriuso J."/>
            <person name="Kellner H."/>
            <person name="Castanera R."/>
            <person name="Alfaro M."/>
            <person name="Ramirez L."/>
            <person name="Pisabarro A.G."/>
            <person name="Kuo A."/>
            <person name="Tritt A."/>
            <person name="Lipzen A."/>
            <person name="He G."/>
            <person name="Yan M."/>
            <person name="Ng V."/>
            <person name="Cullen D."/>
            <person name="Martin F."/>
            <person name="Rosso M.-N."/>
            <person name="Henrissat B."/>
            <person name="Hibbett D."/>
            <person name="Martinez A.T."/>
            <person name="Grigoriev I.V."/>
        </authorList>
    </citation>
    <scope>NUCLEOTIDE SEQUENCE</scope>
    <source>
        <strain evidence="1">MF-IS2</strain>
    </source>
</reference>
<dbReference type="Proteomes" id="UP000807342">
    <property type="component" value="Unassembled WGS sequence"/>
</dbReference>
<dbReference type="AlphaFoldDB" id="A0A9P5X2Q6"/>
<comment type="caution">
    <text evidence="1">The sequence shown here is derived from an EMBL/GenBank/DDBJ whole genome shotgun (WGS) entry which is preliminary data.</text>
</comment>
<organism evidence="1 2">
    <name type="scientific">Macrolepiota fuliginosa MF-IS2</name>
    <dbReference type="NCBI Taxonomy" id="1400762"/>
    <lineage>
        <taxon>Eukaryota</taxon>
        <taxon>Fungi</taxon>
        <taxon>Dikarya</taxon>
        <taxon>Basidiomycota</taxon>
        <taxon>Agaricomycotina</taxon>
        <taxon>Agaricomycetes</taxon>
        <taxon>Agaricomycetidae</taxon>
        <taxon>Agaricales</taxon>
        <taxon>Agaricineae</taxon>
        <taxon>Agaricaceae</taxon>
        <taxon>Macrolepiota</taxon>
    </lineage>
</organism>
<evidence type="ECO:0000313" key="1">
    <source>
        <dbReference type="EMBL" id="KAF9442287.1"/>
    </source>
</evidence>
<accession>A0A9P5X2Q6</accession>
<gene>
    <name evidence="1" type="ORF">P691DRAFT_789799</name>
</gene>
<evidence type="ECO:0000313" key="2">
    <source>
        <dbReference type="Proteomes" id="UP000807342"/>
    </source>
</evidence>
<protein>
    <submittedName>
        <fullName evidence="1">Uncharacterized protein</fullName>
    </submittedName>
</protein>
<proteinExistence type="predicted"/>
<sequence>MPAVKSSKWTTSNTTACRLGGVTSRRQPRRGPQGLHPDVVLASFSHECVQPPVVFARSVYWSSVFADGMYLKWLGIVSVGGLGSKGTLRALLRRGEVAQLRAIRSKVAVKVSMASALVPDTVILTMGTLRGISTLRQLHGGVAGLFYKPRVWK</sequence>
<dbReference type="EMBL" id="MU151663">
    <property type="protein sequence ID" value="KAF9442287.1"/>
    <property type="molecule type" value="Genomic_DNA"/>
</dbReference>
<name>A0A9P5X2Q6_9AGAR</name>
<keyword evidence="2" id="KW-1185">Reference proteome</keyword>